<dbReference type="Pfam" id="PF01359">
    <property type="entry name" value="Transposase_1"/>
    <property type="match status" value="1"/>
</dbReference>
<evidence type="ECO:0000313" key="1">
    <source>
        <dbReference type="EMBL" id="GBM72042.1"/>
    </source>
</evidence>
<evidence type="ECO:0008006" key="3">
    <source>
        <dbReference type="Google" id="ProtNLM"/>
    </source>
</evidence>
<dbReference type="Gene3D" id="3.30.420.10">
    <property type="entry name" value="Ribonuclease H-like superfamily/Ribonuclease H"/>
    <property type="match status" value="1"/>
</dbReference>
<dbReference type="EMBL" id="BGPR01002352">
    <property type="protein sequence ID" value="GBM72042.1"/>
    <property type="molecule type" value="Genomic_DNA"/>
</dbReference>
<dbReference type="AlphaFoldDB" id="A0A4Y2I3J1"/>
<protein>
    <recommendedName>
        <fullName evidence="3">Mariner Mos1 transposase</fullName>
    </recommendedName>
</protein>
<dbReference type="InterPro" id="IPR052709">
    <property type="entry name" value="Transposase-MT_Hybrid"/>
</dbReference>
<dbReference type="PANTHER" id="PTHR46060:SF1">
    <property type="entry name" value="MARINER MOS1 TRANSPOSASE-LIKE PROTEIN"/>
    <property type="match status" value="1"/>
</dbReference>
<gene>
    <name evidence="1" type="ORF">AVEN_89796_1</name>
</gene>
<accession>A0A4Y2I3J1</accession>
<dbReference type="PANTHER" id="PTHR46060">
    <property type="entry name" value="MARINER MOS1 TRANSPOSASE-LIKE PROTEIN"/>
    <property type="match status" value="1"/>
</dbReference>
<dbReference type="InterPro" id="IPR036397">
    <property type="entry name" value="RNaseH_sf"/>
</dbReference>
<comment type="caution">
    <text evidence="1">The sequence shown here is derived from an EMBL/GenBank/DDBJ whole genome shotgun (WGS) entry which is preliminary data.</text>
</comment>
<proteinExistence type="predicted"/>
<name>A0A4Y2I3J1_ARAVE</name>
<dbReference type="Proteomes" id="UP000499080">
    <property type="component" value="Unassembled WGS sequence"/>
</dbReference>
<keyword evidence="2" id="KW-1185">Reference proteome</keyword>
<reference evidence="1 2" key="1">
    <citation type="journal article" date="2019" name="Sci. Rep.">
        <title>Orb-weaving spider Araneus ventricosus genome elucidates the spidroin gene catalogue.</title>
        <authorList>
            <person name="Kono N."/>
            <person name="Nakamura H."/>
            <person name="Ohtoshi R."/>
            <person name="Moran D.A.P."/>
            <person name="Shinohara A."/>
            <person name="Yoshida Y."/>
            <person name="Fujiwara M."/>
            <person name="Mori M."/>
            <person name="Tomita M."/>
            <person name="Arakawa K."/>
        </authorList>
    </citation>
    <scope>NUCLEOTIDE SEQUENCE [LARGE SCALE GENOMIC DNA]</scope>
</reference>
<evidence type="ECO:0000313" key="2">
    <source>
        <dbReference type="Proteomes" id="UP000499080"/>
    </source>
</evidence>
<sequence>MFGERVPAQVMSPFSSSGLDSKLNPNQTFFRWRGGDVWTEGACSGDVSIFVIWSRFKIKPQNIPRVDSGRCEIKYLGQPTAFIWSHLGQNTTVHSLWRLSLRLKPCSHGVWLGKRRVARGSSQPSAPLHLSLSFQDLHSLSHLFISHFLFRIITGDETWVRNFTPDTKSTSMTWKHPISPVTKKFKVLRSAGKVVLTVFWDAKSVILIDFFNSGTTNAARYYDTFTKLMSVIRRKRPGLMSRGVLFLDDNAIAGHRFLLGWFLEIDFTVRQMCRWRICGEIAKSLYFVMSLYVSVCNKASL</sequence>
<dbReference type="OrthoDB" id="6436943at2759"/>
<dbReference type="InterPro" id="IPR001888">
    <property type="entry name" value="Transposase_1"/>
</dbReference>
<dbReference type="GO" id="GO:0003676">
    <property type="term" value="F:nucleic acid binding"/>
    <property type="evidence" value="ECO:0007669"/>
    <property type="project" value="InterPro"/>
</dbReference>
<organism evidence="1 2">
    <name type="scientific">Araneus ventricosus</name>
    <name type="common">Orbweaver spider</name>
    <name type="synonym">Epeira ventricosa</name>
    <dbReference type="NCBI Taxonomy" id="182803"/>
    <lineage>
        <taxon>Eukaryota</taxon>
        <taxon>Metazoa</taxon>
        <taxon>Ecdysozoa</taxon>
        <taxon>Arthropoda</taxon>
        <taxon>Chelicerata</taxon>
        <taxon>Arachnida</taxon>
        <taxon>Araneae</taxon>
        <taxon>Araneomorphae</taxon>
        <taxon>Entelegynae</taxon>
        <taxon>Araneoidea</taxon>
        <taxon>Araneidae</taxon>
        <taxon>Araneus</taxon>
    </lineage>
</organism>